<dbReference type="Pfam" id="PF01483">
    <property type="entry name" value="P_proprotein"/>
    <property type="match status" value="1"/>
</dbReference>
<evidence type="ECO:0000256" key="2">
    <source>
        <dbReference type="ARBA" id="ARBA00022801"/>
    </source>
</evidence>
<feature type="transmembrane region" description="Helical" evidence="4">
    <location>
        <begin position="121"/>
        <end position="144"/>
    </location>
</feature>
<keyword evidence="7" id="KW-1185">Reference proteome</keyword>
<feature type="compositionally biased region" description="Gly residues" evidence="3">
    <location>
        <begin position="55"/>
        <end position="83"/>
    </location>
</feature>
<sequence>MSTTVPPFGSSAPEGDPSSRPTRVVGQAPESAQDTAVAGRASAYPPGYAPPGPGPGWGQAGPGYGPPGNGQSGYGQSGYGQSGYGQSAYGQPGYGPPGRPPTGAMPGTGYGPPPAPRKRGWIGWLLGGIALVVVAGIVGAVVLLSGGGTMIGVSSGAVAIPDADPAGVTSAITLDGSGAVQTVHVEATITHPFTCDLTVTLISPQGTQVEVANPTDCARANPNLAVDLDSATPGSPLAPLVGQAAGGEWRLQVVDAVGIDQGTLTGWGLTVQSD</sequence>
<dbReference type="InterPro" id="IPR008979">
    <property type="entry name" value="Galactose-bd-like_sf"/>
</dbReference>
<keyword evidence="2" id="KW-0378">Hydrolase</keyword>
<evidence type="ECO:0000256" key="1">
    <source>
        <dbReference type="ARBA" id="ARBA00022670"/>
    </source>
</evidence>
<keyword evidence="1" id="KW-0645">Protease</keyword>
<comment type="caution">
    <text evidence="6">The sequence shown here is derived from an EMBL/GenBank/DDBJ whole genome shotgun (WGS) entry which is preliminary data.</text>
</comment>
<keyword evidence="4" id="KW-1133">Transmembrane helix</keyword>
<evidence type="ECO:0000313" key="7">
    <source>
        <dbReference type="Proteomes" id="UP001595909"/>
    </source>
</evidence>
<proteinExistence type="predicted"/>
<accession>A0ABV9RSL9</accession>
<gene>
    <name evidence="6" type="ORF">ACFPEL_30510</name>
</gene>
<evidence type="ECO:0000313" key="6">
    <source>
        <dbReference type="EMBL" id="MFC4836770.1"/>
    </source>
</evidence>
<dbReference type="InterPro" id="IPR002884">
    <property type="entry name" value="P_dom"/>
</dbReference>
<name>A0ABV9RSL9_9PSEU</name>
<evidence type="ECO:0000256" key="4">
    <source>
        <dbReference type="SAM" id="Phobius"/>
    </source>
</evidence>
<evidence type="ECO:0000259" key="5">
    <source>
        <dbReference type="PROSITE" id="PS51829"/>
    </source>
</evidence>
<dbReference type="EMBL" id="JBHSIM010000069">
    <property type="protein sequence ID" value="MFC4836770.1"/>
    <property type="molecule type" value="Genomic_DNA"/>
</dbReference>
<feature type="region of interest" description="Disordered" evidence="3">
    <location>
        <begin position="1"/>
        <end position="112"/>
    </location>
</feature>
<dbReference type="PROSITE" id="PS51829">
    <property type="entry name" value="P_HOMO_B"/>
    <property type="match status" value="1"/>
</dbReference>
<keyword evidence="4" id="KW-0812">Transmembrane</keyword>
<dbReference type="RefSeq" id="WP_274192178.1">
    <property type="nucleotide sequence ID" value="NZ_BAABHN010000069.1"/>
</dbReference>
<organism evidence="6 7">
    <name type="scientific">Actinomycetospora chibensis</name>
    <dbReference type="NCBI Taxonomy" id="663606"/>
    <lineage>
        <taxon>Bacteria</taxon>
        <taxon>Bacillati</taxon>
        <taxon>Actinomycetota</taxon>
        <taxon>Actinomycetes</taxon>
        <taxon>Pseudonocardiales</taxon>
        <taxon>Pseudonocardiaceae</taxon>
        <taxon>Actinomycetospora</taxon>
    </lineage>
</organism>
<keyword evidence="4" id="KW-0472">Membrane</keyword>
<reference evidence="7" key="1">
    <citation type="journal article" date="2019" name="Int. J. Syst. Evol. Microbiol.">
        <title>The Global Catalogue of Microorganisms (GCM) 10K type strain sequencing project: providing services to taxonomists for standard genome sequencing and annotation.</title>
        <authorList>
            <consortium name="The Broad Institute Genomics Platform"/>
            <consortium name="The Broad Institute Genome Sequencing Center for Infectious Disease"/>
            <person name="Wu L."/>
            <person name="Ma J."/>
        </authorList>
    </citation>
    <scope>NUCLEOTIDE SEQUENCE [LARGE SCALE GENOMIC DNA]</scope>
    <source>
        <strain evidence="7">CCUG 50347</strain>
    </source>
</reference>
<protein>
    <submittedName>
        <fullName evidence="6">Proprotein convertase P-domain-containing protein</fullName>
    </submittedName>
</protein>
<feature type="domain" description="P/Homo B" evidence="5">
    <location>
        <begin position="145"/>
        <end position="274"/>
    </location>
</feature>
<evidence type="ECO:0000256" key="3">
    <source>
        <dbReference type="SAM" id="MobiDB-lite"/>
    </source>
</evidence>
<dbReference type="Proteomes" id="UP001595909">
    <property type="component" value="Unassembled WGS sequence"/>
</dbReference>
<dbReference type="SUPFAM" id="SSF49785">
    <property type="entry name" value="Galactose-binding domain-like"/>
    <property type="match status" value="1"/>
</dbReference>
<dbReference type="Gene3D" id="2.60.120.260">
    <property type="entry name" value="Galactose-binding domain-like"/>
    <property type="match status" value="1"/>
</dbReference>